<dbReference type="EMBL" id="AAOH01000004">
    <property type="protein sequence ID" value="EAR28297.1"/>
    <property type="molecule type" value="Genomic_DNA"/>
</dbReference>
<feature type="transmembrane region" description="Helical" evidence="1">
    <location>
        <begin position="141"/>
        <end position="159"/>
    </location>
</feature>
<dbReference type="OrthoDB" id="9815205at2"/>
<feature type="transmembrane region" description="Helical" evidence="1">
    <location>
        <begin position="104"/>
        <end position="134"/>
    </location>
</feature>
<evidence type="ECO:0000256" key="1">
    <source>
        <dbReference type="SAM" id="Phobius"/>
    </source>
</evidence>
<comment type="caution">
    <text evidence="2">The sequence shown here is derived from an EMBL/GenBank/DDBJ whole genome shotgun (WGS) entry which is preliminary data.</text>
</comment>
<dbReference type="STRING" id="87626.PTD2_20817"/>
<protein>
    <submittedName>
        <fullName evidence="2">Uncharacterized protein</fullName>
    </submittedName>
</protein>
<gene>
    <name evidence="2" type="ORF">PTD2_20817</name>
</gene>
<dbReference type="eggNOG" id="ENOG50331WK">
    <property type="taxonomic scope" value="Bacteria"/>
</dbReference>
<name>A4CA89_9GAMM</name>
<organism evidence="2 3">
    <name type="scientific">Pseudoalteromonas tunicata D2</name>
    <dbReference type="NCBI Taxonomy" id="87626"/>
    <lineage>
        <taxon>Bacteria</taxon>
        <taxon>Pseudomonadati</taxon>
        <taxon>Pseudomonadota</taxon>
        <taxon>Gammaproteobacteria</taxon>
        <taxon>Alteromonadales</taxon>
        <taxon>Pseudoalteromonadaceae</taxon>
        <taxon>Pseudoalteromonas</taxon>
    </lineage>
</organism>
<feature type="transmembrane region" description="Helical" evidence="1">
    <location>
        <begin position="49"/>
        <end position="67"/>
    </location>
</feature>
<keyword evidence="1" id="KW-0472">Membrane</keyword>
<proteinExistence type="predicted"/>
<keyword evidence="1" id="KW-1133">Transmembrane helix</keyword>
<keyword evidence="1" id="KW-0812">Transmembrane</keyword>
<accession>A4CA89</accession>
<sequence>MNSLFKQHRIVLTLLVSMYIVTTLTWQYLTSGVPAHHLFADPSLPKISNWWGLAILPLYSWVLTSLITKQYGAHFPKKIWLQFSAAGLYALIITVLFYTGHQNLVAMLAVPTILIAALFFPVYQAAFLLGYVVVSSYGFGAFLPAVFGLVFAAMAWVVHKLVRLVARYLFKPRVGK</sequence>
<dbReference type="AlphaFoldDB" id="A4CA89"/>
<evidence type="ECO:0000313" key="3">
    <source>
        <dbReference type="Proteomes" id="UP000006201"/>
    </source>
</evidence>
<evidence type="ECO:0000313" key="2">
    <source>
        <dbReference type="EMBL" id="EAR28297.1"/>
    </source>
</evidence>
<dbReference type="HOGENOM" id="CLU_1480790_0_0_6"/>
<keyword evidence="3" id="KW-1185">Reference proteome</keyword>
<feature type="transmembrane region" description="Helical" evidence="1">
    <location>
        <begin position="12"/>
        <end position="29"/>
    </location>
</feature>
<dbReference type="RefSeq" id="WP_009840128.1">
    <property type="nucleotide sequence ID" value="NZ_CH959301.1"/>
</dbReference>
<feature type="transmembrane region" description="Helical" evidence="1">
    <location>
        <begin position="79"/>
        <end position="98"/>
    </location>
</feature>
<dbReference type="Proteomes" id="UP000006201">
    <property type="component" value="Unassembled WGS sequence"/>
</dbReference>
<reference evidence="2 3" key="1">
    <citation type="submission" date="2006-02" db="EMBL/GenBank/DDBJ databases">
        <authorList>
            <person name="Moran M.A."/>
            <person name="Kjelleberg S."/>
            <person name="Egan S."/>
            <person name="Saunders N."/>
            <person name="Thomas T."/>
            <person name="Ferriera S."/>
            <person name="Johnson J."/>
            <person name="Kravitz S."/>
            <person name="Halpern A."/>
            <person name="Remington K."/>
            <person name="Beeson K."/>
            <person name="Tran B."/>
            <person name="Rogers Y.-H."/>
            <person name="Friedman R."/>
            <person name="Venter J.C."/>
        </authorList>
    </citation>
    <scope>NUCLEOTIDE SEQUENCE [LARGE SCALE GENOMIC DNA]</scope>
    <source>
        <strain evidence="2 3">D2</strain>
    </source>
</reference>